<comment type="subcellular location">
    <subcellularLocation>
        <location evidence="2">Periplasm</location>
    </subcellularLocation>
</comment>
<keyword evidence="8" id="KW-0677">Repeat</keyword>
<dbReference type="InterPro" id="IPR009003">
    <property type="entry name" value="Peptidase_S1_PA"/>
</dbReference>
<dbReference type="NCBIfam" id="TIGR02037">
    <property type="entry name" value="degP_htrA_DO"/>
    <property type="match status" value="1"/>
</dbReference>
<dbReference type="InterPro" id="IPR011782">
    <property type="entry name" value="Pept_S1C_Do"/>
</dbReference>
<keyword evidence="11" id="KW-0720">Serine protease</keyword>
<accession>A0ABW5QMX3</accession>
<evidence type="ECO:0000256" key="1">
    <source>
        <dbReference type="ARBA" id="ARBA00001772"/>
    </source>
</evidence>
<evidence type="ECO:0000256" key="5">
    <source>
        <dbReference type="ARBA" id="ARBA00013958"/>
    </source>
</evidence>
<protein>
    <recommendedName>
        <fullName evidence="5">Probable periplasmic serine endoprotease DegP-like</fullName>
        <ecNumber evidence="4">3.4.21.107</ecNumber>
    </recommendedName>
    <alternativeName>
        <fullName evidence="13">Protease Do</fullName>
    </alternativeName>
</protein>
<feature type="domain" description="PDZ" evidence="15">
    <location>
        <begin position="296"/>
        <end position="387"/>
    </location>
</feature>
<dbReference type="Gene3D" id="2.40.10.120">
    <property type="match status" value="1"/>
</dbReference>
<comment type="caution">
    <text evidence="16">The sequence shown here is derived from an EMBL/GenBank/DDBJ whole genome shotgun (WGS) entry which is preliminary data.</text>
</comment>
<evidence type="ECO:0000256" key="4">
    <source>
        <dbReference type="ARBA" id="ARBA00013035"/>
    </source>
</evidence>
<dbReference type="InterPro" id="IPR001478">
    <property type="entry name" value="PDZ"/>
</dbReference>
<keyword evidence="7" id="KW-0732">Signal</keyword>
<dbReference type="EMBL" id="JBHUNP010000001">
    <property type="protein sequence ID" value="MFD2649028.1"/>
    <property type="molecule type" value="Genomic_DNA"/>
</dbReference>
<evidence type="ECO:0000256" key="14">
    <source>
        <dbReference type="SAM" id="MobiDB-lite"/>
    </source>
</evidence>
<dbReference type="InterPro" id="IPR001940">
    <property type="entry name" value="Peptidase_S1C"/>
</dbReference>
<dbReference type="SUPFAM" id="SSF50494">
    <property type="entry name" value="Trypsin-like serine proteases"/>
    <property type="match status" value="1"/>
</dbReference>
<evidence type="ECO:0000256" key="12">
    <source>
        <dbReference type="ARBA" id="ARBA00023016"/>
    </source>
</evidence>
<proteinExistence type="inferred from homology"/>
<evidence type="ECO:0000256" key="3">
    <source>
        <dbReference type="ARBA" id="ARBA00010541"/>
    </source>
</evidence>
<dbReference type="RefSeq" id="WP_386834430.1">
    <property type="nucleotide sequence ID" value="NZ_JBHUNP010000001.1"/>
</dbReference>
<evidence type="ECO:0000256" key="6">
    <source>
        <dbReference type="ARBA" id="ARBA00022670"/>
    </source>
</evidence>
<evidence type="ECO:0000256" key="13">
    <source>
        <dbReference type="ARBA" id="ARBA00032850"/>
    </source>
</evidence>
<dbReference type="Proteomes" id="UP001597521">
    <property type="component" value="Unassembled WGS sequence"/>
</dbReference>
<reference evidence="17" key="1">
    <citation type="journal article" date="2019" name="Int. J. Syst. Evol. Microbiol.">
        <title>The Global Catalogue of Microorganisms (GCM) 10K type strain sequencing project: providing services to taxonomists for standard genome sequencing and annotation.</title>
        <authorList>
            <consortium name="The Broad Institute Genomics Platform"/>
            <consortium name="The Broad Institute Genome Sequencing Center for Infectious Disease"/>
            <person name="Wu L."/>
            <person name="Ma J."/>
        </authorList>
    </citation>
    <scope>NUCLEOTIDE SEQUENCE [LARGE SCALE GENOMIC DNA]</scope>
    <source>
        <strain evidence="17">CCM 7427</strain>
    </source>
</reference>
<comment type="similarity">
    <text evidence="3">Belongs to the peptidase S1C family.</text>
</comment>
<evidence type="ECO:0000256" key="11">
    <source>
        <dbReference type="ARBA" id="ARBA00022825"/>
    </source>
</evidence>
<evidence type="ECO:0000259" key="15">
    <source>
        <dbReference type="PROSITE" id="PS50106"/>
    </source>
</evidence>
<feature type="region of interest" description="Disordered" evidence="14">
    <location>
        <begin position="403"/>
        <end position="429"/>
    </location>
</feature>
<comment type="catalytic activity">
    <reaction evidence="1">
        <text>Acts on substrates that are at least partially unfolded. The cleavage site P1 residue is normally between a pair of hydrophobic residues, such as Val-|-Val.</text>
        <dbReference type="EC" id="3.4.21.107"/>
    </reaction>
</comment>
<dbReference type="PANTHER" id="PTHR22939">
    <property type="entry name" value="SERINE PROTEASE FAMILY S1C HTRA-RELATED"/>
    <property type="match status" value="1"/>
</dbReference>
<dbReference type="Pfam" id="PF13365">
    <property type="entry name" value="Trypsin_2"/>
    <property type="match status" value="1"/>
</dbReference>
<sequence length="510" mass="52612">MGSSILKRTSRWLGASALALMVGVGGVSTAYVMTGTAANAQFQPAAQISVPEVNAHPGFADLVEAVKPAVVSILVEAEESGRSVRRGGDQFEFNFPDLPEGHPFQDFFDQFGDQFGPRGGGTPERAPRRFMAAGSGFIVSADGYVVTNNHVVSDATKVTVVFEDGSEQQAEVVGTDERTDLAVIKIEGDDLPFVTFESEPSRVGDWVVAVGNPFGLGGSVTVGVISASGRDIGGNNYGDFLQIDAAVNTGNSGGPTFNTRGEVVGVNTAIYSPNGGNVGIAFAIPASTVQSVVDQLINNGEVTRGYLGVGIQDVTRDIADGVGLEDARGAIVSNVAEDGPAGPAGVQSGDIITAVDGDEIDDALDLSRTIASKAPDSTVELTIWRDGAETTVSVTLGTLNEEQAAQAEEPESLTPPAPLPSESSVGLSLVPNADGNGGLLIQDVDPESAAAEKGLTVGDAIVQVDNKPVNSLDEFEAALDGVRDRGLNTALVMVERDGNARFIGLPLGEE</sequence>
<keyword evidence="9" id="KW-0574">Periplasm</keyword>
<dbReference type="SMART" id="SM00228">
    <property type="entry name" value="PDZ"/>
    <property type="match status" value="2"/>
</dbReference>
<keyword evidence="10 16" id="KW-0378">Hydrolase</keyword>
<name>A0ABW5QMX3_9HYPH</name>
<feature type="domain" description="PDZ" evidence="15">
    <location>
        <begin position="421"/>
        <end position="477"/>
    </location>
</feature>
<evidence type="ECO:0000256" key="7">
    <source>
        <dbReference type="ARBA" id="ARBA00022729"/>
    </source>
</evidence>
<evidence type="ECO:0000313" key="17">
    <source>
        <dbReference type="Proteomes" id="UP001597521"/>
    </source>
</evidence>
<dbReference type="PANTHER" id="PTHR22939:SF130">
    <property type="entry name" value="PERIPLASMIC SERINE ENDOPROTEASE DEGP-LIKE-RELATED"/>
    <property type="match status" value="1"/>
</dbReference>
<dbReference type="SUPFAM" id="SSF50156">
    <property type="entry name" value="PDZ domain-like"/>
    <property type="match status" value="2"/>
</dbReference>
<dbReference type="EC" id="3.4.21.107" evidence="4"/>
<keyword evidence="12" id="KW-0346">Stress response</keyword>
<evidence type="ECO:0000256" key="2">
    <source>
        <dbReference type="ARBA" id="ARBA00004418"/>
    </source>
</evidence>
<dbReference type="InterPro" id="IPR036034">
    <property type="entry name" value="PDZ_sf"/>
</dbReference>
<gene>
    <name evidence="16" type="ORF">ACFSX5_14665</name>
</gene>
<organism evidence="16 17">
    <name type="scientific">Devosia albogilva</name>
    <dbReference type="NCBI Taxonomy" id="429726"/>
    <lineage>
        <taxon>Bacteria</taxon>
        <taxon>Pseudomonadati</taxon>
        <taxon>Pseudomonadota</taxon>
        <taxon>Alphaproteobacteria</taxon>
        <taxon>Hyphomicrobiales</taxon>
        <taxon>Devosiaceae</taxon>
        <taxon>Devosia</taxon>
    </lineage>
</organism>
<evidence type="ECO:0000256" key="10">
    <source>
        <dbReference type="ARBA" id="ARBA00022801"/>
    </source>
</evidence>
<dbReference type="Pfam" id="PF13180">
    <property type="entry name" value="PDZ_2"/>
    <property type="match status" value="2"/>
</dbReference>
<evidence type="ECO:0000313" key="16">
    <source>
        <dbReference type="EMBL" id="MFD2649028.1"/>
    </source>
</evidence>
<evidence type="ECO:0000256" key="9">
    <source>
        <dbReference type="ARBA" id="ARBA00022764"/>
    </source>
</evidence>
<dbReference type="PROSITE" id="PS50106">
    <property type="entry name" value="PDZ"/>
    <property type="match status" value="2"/>
</dbReference>
<dbReference type="CDD" id="cd10839">
    <property type="entry name" value="cpPDZ1_DegP-like"/>
    <property type="match status" value="1"/>
</dbReference>
<keyword evidence="6" id="KW-0645">Protease</keyword>
<evidence type="ECO:0000256" key="8">
    <source>
        <dbReference type="ARBA" id="ARBA00022737"/>
    </source>
</evidence>
<dbReference type="GO" id="GO:0016787">
    <property type="term" value="F:hydrolase activity"/>
    <property type="evidence" value="ECO:0007669"/>
    <property type="project" value="UniProtKB-KW"/>
</dbReference>
<dbReference type="Gene3D" id="2.30.42.10">
    <property type="match status" value="2"/>
</dbReference>
<dbReference type="PRINTS" id="PR00834">
    <property type="entry name" value="PROTEASES2C"/>
</dbReference>
<keyword evidence="17" id="KW-1185">Reference proteome</keyword>